<dbReference type="NCBIfam" id="NF005365">
    <property type="entry name" value="PRK06886.1"/>
    <property type="match status" value="1"/>
</dbReference>
<organism evidence="2 3">
    <name type="scientific">Candidatus Nomurabacteria bacterium RIFCSPLOWO2_01_FULL_41_12</name>
    <dbReference type="NCBI Taxonomy" id="1801774"/>
    <lineage>
        <taxon>Bacteria</taxon>
        <taxon>Candidatus Nomuraibacteriota</taxon>
    </lineage>
</organism>
<dbReference type="InterPro" id="IPR052349">
    <property type="entry name" value="Metallo-hydrolase_Enzymes"/>
</dbReference>
<protein>
    <recommendedName>
        <fullName evidence="1">Amidohydrolase-related domain-containing protein</fullName>
    </recommendedName>
</protein>
<dbReference type="PANTHER" id="PTHR32027">
    <property type="entry name" value="CYTOSINE DEAMINASE"/>
    <property type="match status" value="1"/>
</dbReference>
<dbReference type="SUPFAM" id="SSF51556">
    <property type="entry name" value="Metallo-dependent hydrolases"/>
    <property type="match status" value="1"/>
</dbReference>
<evidence type="ECO:0000313" key="3">
    <source>
        <dbReference type="Proteomes" id="UP000176187"/>
    </source>
</evidence>
<dbReference type="Pfam" id="PF01979">
    <property type="entry name" value="Amidohydro_1"/>
    <property type="match status" value="1"/>
</dbReference>
<evidence type="ECO:0000313" key="2">
    <source>
        <dbReference type="EMBL" id="OGI86239.1"/>
    </source>
</evidence>
<dbReference type="GO" id="GO:0016814">
    <property type="term" value="F:hydrolase activity, acting on carbon-nitrogen (but not peptide) bonds, in cyclic amidines"/>
    <property type="evidence" value="ECO:0007669"/>
    <property type="project" value="TreeGrafter"/>
</dbReference>
<dbReference type="InterPro" id="IPR006680">
    <property type="entry name" value="Amidohydro-rel"/>
</dbReference>
<reference evidence="2 3" key="1">
    <citation type="journal article" date="2016" name="Nat. Commun.">
        <title>Thousands of microbial genomes shed light on interconnected biogeochemical processes in an aquifer system.</title>
        <authorList>
            <person name="Anantharaman K."/>
            <person name="Brown C.T."/>
            <person name="Hug L.A."/>
            <person name="Sharon I."/>
            <person name="Castelle C.J."/>
            <person name="Probst A.J."/>
            <person name="Thomas B.C."/>
            <person name="Singh A."/>
            <person name="Wilkins M.J."/>
            <person name="Karaoz U."/>
            <person name="Brodie E.L."/>
            <person name="Williams K.H."/>
            <person name="Hubbard S.S."/>
            <person name="Banfield J.F."/>
        </authorList>
    </citation>
    <scope>NUCLEOTIDE SEQUENCE [LARGE SCALE GENOMIC DNA]</scope>
</reference>
<dbReference type="STRING" id="1801774.A3A05_00535"/>
<name>A0A1F6WWI4_9BACT</name>
<proteinExistence type="predicted"/>
<dbReference type="InterPro" id="IPR032466">
    <property type="entry name" value="Metal_Hydrolase"/>
</dbReference>
<dbReference type="Gene3D" id="3.20.20.140">
    <property type="entry name" value="Metal-dependent hydrolases"/>
    <property type="match status" value="1"/>
</dbReference>
<gene>
    <name evidence="2" type="ORF">A3A05_00535</name>
</gene>
<dbReference type="AlphaFoldDB" id="A0A1F6WWI4"/>
<accession>A0A1F6WWI4</accession>
<comment type="caution">
    <text evidence="2">The sequence shown here is derived from an EMBL/GenBank/DDBJ whole genome shotgun (WGS) entry which is preliminary data.</text>
</comment>
<dbReference type="PANTHER" id="PTHR32027:SF9">
    <property type="entry name" value="BLL3847 PROTEIN"/>
    <property type="match status" value="1"/>
</dbReference>
<feature type="domain" description="Amidohydrolase-related" evidence="1">
    <location>
        <begin position="23"/>
        <end position="324"/>
    </location>
</feature>
<sequence length="327" mass="36803">MYNPKEPWNLKAQMLEAIRENGGFVNCHGHFDKAYYITREGLDKAHVDMEVKWRMSDGIKRASSVEDIKERIRLALDVLVAQGCKLTCTFIDAYDAVGHKAIDAALAVKEEYKDKITMLLATQPLGGLVDDDARALYEEITAKADIAGGLPSKDRPNDEKHLDYLFEIAKKLNKPVHVHIDQENNPNERDTEKLLNAVERHGYQNRTVAVHVLSVSAQPKEYRKKIYKRMKDLGVAAVSCPAAGISMRQLDQFMSNVHNSIANVPEMLEAGVLVGIGVDDICDFYQPFIDGDMWTELRLMQEACRYYNLDALVEIASTNGAKILAYE</sequence>
<dbReference type="Proteomes" id="UP000176187">
    <property type="component" value="Unassembled WGS sequence"/>
</dbReference>
<dbReference type="EMBL" id="MFUY01000011">
    <property type="protein sequence ID" value="OGI86239.1"/>
    <property type="molecule type" value="Genomic_DNA"/>
</dbReference>
<evidence type="ECO:0000259" key="1">
    <source>
        <dbReference type="Pfam" id="PF01979"/>
    </source>
</evidence>